<feature type="compositionally biased region" description="Low complexity" evidence="1">
    <location>
        <begin position="114"/>
        <end position="133"/>
    </location>
</feature>
<dbReference type="EMBL" id="SRMI01000003">
    <property type="protein sequence ID" value="TVY74646.1"/>
    <property type="molecule type" value="Genomic_DNA"/>
</dbReference>
<evidence type="ECO:0000256" key="1">
    <source>
        <dbReference type="SAM" id="MobiDB-lite"/>
    </source>
</evidence>
<feature type="region of interest" description="Disordered" evidence="1">
    <location>
        <begin position="1"/>
        <end position="23"/>
    </location>
</feature>
<dbReference type="AlphaFoldDB" id="A0A559LK54"/>
<evidence type="ECO:0000313" key="2">
    <source>
        <dbReference type="EMBL" id="TVY74646.1"/>
    </source>
</evidence>
<gene>
    <name evidence="2" type="ORF">Focb16_v006017</name>
</gene>
<organism evidence="2 3">
    <name type="scientific">Fusarium oxysporum f. sp. cubense</name>
    <dbReference type="NCBI Taxonomy" id="61366"/>
    <lineage>
        <taxon>Eukaryota</taxon>
        <taxon>Fungi</taxon>
        <taxon>Dikarya</taxon>
        <taxon>Ascomycota</taxon>
        <taxon>Pezizomycotina</taxon>
        <taxon>Sordariomycetes</taxon>
        <taxon>Hypocreomycetidae</taxon>
        <taxon>Hypocreales</taxon>
        <taxon>Nectriaceae</taxon>
        <taxon>Fusarium</taxon>
        <taxon>Fusarium oxysporum species complex</taxon>
    </lineage>
</organism>
<protein>
    <submittedName>
        <fullName evidence="2">Uncharacterized protein</fullName>
    </submittedName>
</protein>
<feature type="region of interest" description="Disordered" evidence="1">
    <location>
        <begin position="113"/>
        <end position="140"/>
    </location>
</feature>
<dbReference type="Proteomes" id="UP000320707">
    <property type="component" value="Unassembled WGS sequence"/>
</dbReference>
<proteinExistence type="predicted"/>
<comment type="caution">
    <text evidence="2">The sequence shown here is derived from an EMBL/GenBank/DDBJ whole genome shotgun (WGS) entry which is preliminary data.</text>
</comment>
<evidence type="ECO:0000313" key="3">
    <source>
        <dbReference type="Proteomes" id="UP000320707"/>
    </source>
</evidence>
<reference evidence="2 3" key="1">
    <citation type="journal article" date="2019" name="Microbiol. Resour. Announc.">
        <title>High-quality draft genome sequence of Fusarium oxysporum f. sp. cubense strain 160527, a causal agent of Panama disease.</title>
        <authorList>
            <person name="Asai S."/>
            <person name="Ayukawa Y."/>
            <person name="Gan P."/>
            <person name="Masuda S."/>
            <person name="Komatsu K."/>
            <person name="Shirasu K."/>
            <person name="Arie T."/>
        </authorList>
    </citation>
    <scope>NUCLEOTIDE SEQUENCE [LARGE SCALE GENOMIC DNA]</scope>
    <source>
        <strain evidence="2 3">160527</strain>
    </source>
</reference>
<name>A0A559LK54_FUSOC</name>
<accession>A0A559LK54</accession>
<sequence length="140" mass="15640">MTPEQLPSLRPQSNVAKEGHVDPRTTEYPAIKLVLESNVDKAGSHKAAWAFYHQEHKKEIDLLASSLEELRLLKTILSHEHQAASQILTSLLEEVRQLKNLFQASAILSSMRQTPLTSSSTSSRTSGSLSPRTPEAMHEW</sequence>